<keyword evidence="3" id="KW-0677">Repeat</keyword>
<dbReference type="PANTHER" id="PTHR16263">
    <property type="entry name" value="TETRATRICOPEPTIDE REPEAT PROTEIN 38"/>
    <property type="match status" value="1"/>
</dbReference>
<dbReference type="RefSeq" id="WP_009600105.1">
    <property type="nucleotide sequence ID" value="NZ_AEIU01000046.1"/>
</dbReference>
<sequence length="453" mass="51464">MANDVRNLDMNGVDSDGAAKYESVLEKMFSFLPEAMDELDDLITRYPDFILGHIFKAYMLAADGRRSTLKDISKRVNDIEHLAGTPNLREKLHLDALKQWSENNLKAAIDTWQLILSMWPQDILAYRQFQGQIFWFGQKARALNLSAQLLPHWNEDTPGYWMFSSMHGFALEEMGHYDLAEHFARQALADNSRDLAAKHTLAHLYEMQGRTQDGIHFLENQISTLNQHNAFRGHLWWHLALFYLEQGDVDQALALFDKEIYSVPSANYLDIQNGASLLIRLDFLGIDVGERWSKLVQGVTEIAGDSSIMFTELHNAMVIANNPLNSNFNGHIDKVAASPLIRQESEFSIATQIMEAIAAYHSKQYQHAANLITAVKELHYQLGGSHAQQDVLSQYLIMAHANLNQWPQVVSLLKLRFMSRADHGSLNEIQSKLSQIEQVKSIDALLPHLAKVE</sequence>
<keyword evidence="7" id="KW-1185">Reference proteome</keyword>
<evidence type="ECO:0000256" key="1">
    <source>
        <dbReference type="ARBA" id="ARBA00005857"/>
    </source>
</evidence>
<dbReference type="eggNOG" id="COG0457">
    <property type="taxonomic scope" value="Bacteria"/>
</dbReference>
<dbReference type="Gene3D" id="1.25.40.10">
    <property type="entry name" value="Tetratricopeptide repeat domain"/>
    <property type="match status" value="1"/>
</dbReference>
<dbReference type="AlphaFoldDB" id="E3BGL8"/>
<dbReference type="InterPro" id="IPR033891">
    <property type="entry name" value="TTC38"/>
</dbReference>
<dbReference type="SUPFAM" id="SSF48452">
    <property type="entry name" value="TPR-like"/>
    <property type="match status" value="1"/>
</dbReference>
<dbReference type="OrthoDB" id="9815900at2"/>
<gene>
    <name evidence="6" type="ORF">VIBC2010_00984</name>
</gene>
<keyword evidence="4 5" id="KW-0802">TPR repeat</keyword>
<dbReference type="Proteomes" id="UP000002943">
    <property type="component" value="Unassembled WGS sequence"/>
</dbReference>
<reference evidence="6 7" key="1">
    <citation type="journal article" date="2012" name="Int. J. Syst. Evol. Microbiol.">
        <title>Vibrio caribbeanicus sp. nov., isolated from the marine sponge Scleritoderma cyanea.</title>
        <authorList>
            <person name="Hoffmann M."/>
            <person name="Monday S.R."/>
            <person name="Allard M.W."/>
            <person name="Strain E.A."/>
            <person name="Whittaker P."/>
            <person name="Naum M."/>
            <person name="McCarthy P.J."/>
            <person name="Lopez J.V."/>
            <person name="Fischer M."/>
            <person name="Brown E.W."/>
        </authorList>
    </citation>
    <scope>NUCLEOTIDE SEQUENCE [LARGE SCALE GENOMIC DNA]</scope>
    <source>
        <strain evidence="6 7">ATCC BAA-2122</strain>
    </source>
</reference>
<evidence type="ECO:0000256" key="5">
    <source>
        <dbReference type="PROSITE-ProRule" id="PRU00339"/>
    </source>
</evidence>
<comment type="caution">
    <text evidence="6">The sequence shown here is derived from an EMBL/GenBank/DDBJ whole genome shotgun (WGS) entry which is preliminary data.</text>
</comment>
<name>E3BGL8_9VIBR</name>
<proteinExistence type="inferred from homology"/>
<comment type="similarity">
    <text evidence="1">Belongs to the TTC38 family.</text>
</comment>
<evidence type="ECO:0000313" key="6">
    <source>
        <dbReference type="EMBL" id="EFP97826.1"/>
    </source>
</evidence>
<dbReference type="InterPro" id="IPR011990">
    <property type="entry name" value="TPR-like_helical_dom_sf"/>
</dbReference>
<dbReference type="STRING" id="796620.VIBC2010_00984"/>
<accession>E3BGL8</accession>
<evidence type="ECO:0000256" key="3">
    <source>
        <dbReference type="ARBA" id="ARBA00022737"/>
    </source>
</evidence>
<dbReference type="PROSITE" id="PS50005">
    <property type="entry name" value="TPR"/>
    <property type="match status" value="1"/>
</dbReference>
<evidence type="ECO:0000256" key="4">
    <source>
        <dbReference type="ARBA" id="ARBA00022803"/>
    </source>
</evidence>
<dbReference type="InterPro" id="IPR019734">
    <property type="entry name" value="TPR_rpt"/>
</dbReference>
<evidence type="ECO:0000256" key="2">
    <source>
        <dbReference type="ARBA" id="ARBA00019992"/>
    </source>
</evidence>
<feature type="repeat" description="TPR" evidence="5">
    <location>
        <begin position="233"/>
        <end position="266"/>
    </location>
</feature>
<evidence type="ECO:0000313" key="7">
    <source>
        <dbReference type="Proteomes" id="UP000002943"/>
    </source>
</evidence>
<dbReference type="CDD" id="cd05804">
    <property type="entry name" value="StaR_like"/>
    <property type="match status" value="1"/>
</dbReference>
<organism evidence="6 7">
    <name type="scientific">Vibrio caribbeanicus ATCC BAA-2122</name>
    <dbReference type="NCBI Taxonomy" id="796620"/>
    <lineage>
        <taxon>Bacteria</taxon>
        <taxon>Pseudomonadati</taxon>
        <taxon>Pseudomonadota</taxon>
        <taxon>Gammaproteobacteria</taxon>
        <taxon>Vibrionales</taxon>
        <taxon>Vibrionaceae</taxon>
        <taxon>Vibrio</taxon>
    </lineage>
</organism>
<dbReference type="PANTHER" id="PTHR16263:SF4">
    <property type="entry name" value="TETRATRICOPEPTIDE REPEAT PROTEIN 38"/>
    <property type="match status" value="1"/>
</dbReference>
<protein>
    <recommendedName>
        <fullName evidence="2">Tetratricopeptide repeat protein 38</fullName>
    </recommendedName>
</protein>
<dbReference type="EMBL" id="AEIU01000046">
    <property type="protein sequence ID" value="EFP97826.1"/>
    <property type="molecule type" value="Genomic_DNA"/>
</dbReference>